<evidence type="ECO:0000313" key="2">
    <source>
        <dbReference type="EMBL" id="MEA5404492.1"/>
    </source>
</evidence>
<dbReference type="RefSeq" id="WP_323697879.1">
    <property type="nucleotide sequence ID" value="NZ_JAYGIL010000021.1"/>
</dbReference>
<gene>
    <name evidence="2" type="ORF">VB776_16285</name>
</gene>
<comment type="caution">
    <text evidence="2">The sequence shown here is derived from an EMBL/GenBank/DDBJ whole genome shotgun (WGS) entry which is preliminary data.</text>
</comment>
<keyword evidence="1" id="KW-0812">Transmembrane</keyword>
<dbReference type="Proteomes" id="UP001303899">
    <property type="component" value="Unassembled WGS sequence"/>
</dbReference>
<reference evidence="2 3" key="1">
    <citation type="submission" date="2023-12" db="EMBL/GenBank/DDBJ databases">
        <title>Novel species of the genus Arcicella isolated from rivers.</title>
        <authorList>
            <person name="Lu H."/>
        </authorList>
    </citation>
    <scope>NUCLEOTIDE SEQUENCE [LARGE SCALE GENOMIC DNA]</scope>
    <source>
        <strain evidence="2 3">DC2W</strain>
    </source>
</reference>
<proteinExistence type="predicted"/>
<protein>
    <submittedName>
        <fullName evidence="2">Uncharacterized protein</fullName>
    </submittedName>
</protein>
<feature type="transmembrane region" description="Helical" evidence="1">
    <location>
        <begin position="235"/>
        <end position="252"/>
    </location>
</feature>
<keyword evidence="3" id="KW-1185">Reference proteome</keyword>
<organism evidence="2 3">
    <name type="scientific">Arcicella gelida</name>
    <dbReference type="NCBI Taxonomy" id="2984195"/>
    <lineage>
        <taxon>Bacteria</taxon>
        <taxon>Pseudomonadati</taxon>
        <taxon>Bacteroidota</taxon>
        <taxon>Cytophagia</taxon>
        <taxon>Cytophagales</taxon>
        <taxon>Flectobacillaceae</taxon>
        <taxon>Arcicella</taxon>
    </lineage>
</organism>
<keyword evidence="1" id="KW-0472">Membrane</keyword>
<keyword evidence="1" id="KW-1133">Transmembrane helix</keyword>
<evidence type="ECO:0000313" key="3">
    <source>
        <dbReference type="Proteomes" id="UP001303899"/>
    </source>
</evidence>
<dbReference type="EMBL" id="JAYGIL010000021">
    <property type="protein sequence ID" value="MEA5404492.1"/>
    <property type="molecule type" value="Genomic_DNA"/>
</dbReference>
<evidence type="ECO:0000256" key="1">
    <source>
        <dbReference type="SAM" id="Phobius"/>
    </source>
</evidence>
<accession>A0ABU5S7Q9</accession>
<name>A0ABU5S7Q9_9BACT</name>
<sequence>MSEILKNKIIAIHNHITEEYGLEFRTQTFLPKGYITAQQRYVIQAVYDGCLAVPKKLSNLFLGQNEENYLKSKEYQVFLAYIQKKPLPVQETSNSSINIGSMVNGVIVNAIPGGALVYSIGSLLQGSNQNNVNQAVVDLFKLLDKCINLFYDFLEAYKTQNPAFDVKPYLPDIATIAQQPITNNANPASTVNPVNQNTAFNNLLQPEILNYKANLITQEEERKAKLPQPYTTKQIAVGFAGLLGLTAVIAAIKKANE</sequence>